<dbReference type="GO" id="GO:0044550">
    <property type="term" value="P:secondary metabolite biosynthetic process"/>
    <property type="evidence" value="ECO:0007669"/>
    <property type="project" value="TreeGrafter"/>
</dbReference>
<proteinExistence type="inferred from homology"/>
<evidence type="ECO:0000256" key="5">
    <source>
        <dbReference type="SAM" id="SignalP"/>
    </source>
</evidence>
<dbReference type="Pfam" id="PF05199">
    <property type="entry name" value="GMC_oxred_C"/>
    <property type="match status" value="1"/>
</dbReference>
<feature type="active site" description="Proton donor" evidence="3">
    <location>
        <position position="542"/>
    </location>
</feature>
<comment type="similarity">
    <text evidence="1">Belongs to the GMC oxidoreductase family.</text>
</comment>
<dbReference type="GO" id="GO:0016614">
    <property type="term" value="F:oxidoreductase activity, acting on CH-OH group of donors"/>
    <property type="evidence" value="ECO:0007669"/>
    <property type="project" value="InterPro"/>
</dbReference>
<reference evidence="7 8" key="1">
    <citation type="journal article" date="2018" name="Front. Microbiol.">
        <title>Genome-Wide Analysis of Corynespora cassiicola Leaf Fall Disease Putative Effectors.</title>
        <authorList>
            <person name="Lopez D."/>
            <person name="Ribeiro S."/>
            <person name="Label P."/>
            <person name="Fumanal B."/>
            <person name="Venisse J.S."/>
            <person name="Kohler A."/>
            <person name="de Oliveira R.R."/>
            <person name="Labutti K."/>
            <person name="Lipzen A."/>
            <person name="Lail K."/>
            <person name="Bauer D."/>
            <person name="Ohm R.A."/>
            <person name="Barry K.W."/>
            <person name="Spatafora J."/>
            <person name="Grigoriev I.V."/>
            <person name="Martin F.M."/>
            <person name="Pujade-Renaud V."/>
        </authorList>
    </citation>
    <scope>NUCLEOTIDE SEQUENCE [LARGE SCALE GENOMIC DNA]</scope>
    <source>
        <strain evidence="7 8">Philippines</strain>
    </source>
</reference>
<evidence type="ECO:0000256" key="2">
    <source>
        <dbReference type="ARBA" id="ARBA00023180"/>
    </source>
</evidence>
<dbReference type="InterPro" id="IPR007867">
    <property type="entry name" value="GMC_OxRtase_C"/>
</dbReference>
<dbReference type="STRING" id="1448308.A0A2T2NUQ8"/>
<keyword evidence="8" id="KW-1185">Reference proteome</keyword>
<dbReference type="PROSITE" id="PS00624">
    <property type="entry name" value="GMC_OXRED_2"/>
    <property type="match status" value="1"/>
</dbReference>
<feature type="signal peptide" evidence="5">
    <location>
        <begin position="1"/>
        <end position="21"/>
    </location>
</feature>
<evidence type="ECO:0000313" key="7">
    <source>
        <dbReference type="EMBL" id="PSN69026.1"/>
    </source>
</evidence>
<dbReference type="GO" id="GO:0050660">
    <property type="term" value="F:flavin adenine dinucleotide binding"/>
    <property type="evidence" value="ECO:0007669"/>
    <property type="project" value="InterPro"/>
</dbReference>
<keyword evidence="4" id="KW-0285">Flavoprotein</keyword>
<evidence type="ECO:0000256" key="1">
    <source>
        <dbReference type="ARBA" id="ARBA00010790"/>
    </source>
</evidence>
<dbReference type="Gene3D" id="3.50.50.60">
    <property type="entry name" value="FAD/NAD(P)-binding domain"/>
    <property type="match status" value="1"/>
</dbReference>
<protein>
    <submittedName>
        <fullName evidence="7">Alcohol oxidase</fullName>
    </submittedName>
</protein>
<feature type="binding site" evidence="4">
    <location>
        <begin position="587"/>
        <end position="588"/>
    </location>
    <ligand>
        <name>FAD</name>
        <dbReference type="ChEBI" id="CHEBI:57692"/>
    </ligand>
</feature>
<evidence type="ECO:0000256" key="3">
    <source>
        <dbReference type="PIRSR" id="PIRSR000137-1"/>
    </source>
</evidence>
<feature type="domain" description="Glucose-methanol-choline oxidoreductase N-terminal" evidence="6">
    <location>
        <begin position="317"/>
        <end position="331"/>
    </location>
</feature>
<dbReference type="Pfam" id="PF00732">
    <property type="entry name" value="GMC_oxred_N"/>
    <property type="match status" value="1"/>
</dbReference>
<dbReference type="SUPFAM" id="SSF51905">
    <property type="entry name" value="FAD/NAD(P)-binding domain"/>
    <property type="match status" value="1"/>
</dbReference>
<dbReference type="SUPFAM" id="SSF54373">
    <property type="entry name" value="FAD-linked reductases, C-terminal domain"/>
    <property type="match status" value="1"/>
</dbReference>
<comment type="cofactor">
    <cofactor evidence="4">
        <name>FAD</name>
        <dbReference type="ChEBI" id="CHEBI:57692"/>
    </cofactor>
</comment>
<keyword evidence="2" id="KW-0325">Glycoprotein</keyword>
<dbReference type="InterPro" id="IPR036188">
    <property type="entry name" value="FAD/NAD-bd_sf"/>
</dbReference>
<dbReference type="InterPro" id="IPR012132">
    <property type="entry name" value="GMC_OxRdtase"/>
</dbReference>
<evidence type="ECO:0000313" key="8">
    <source>
        <dbReference type="Proteomes" id="UP000240883"/>
    </source>
</evidence>
<accession>A0A2T2NUQ8</accession>
<evidence type="ECO:0000256" key="4">
    <source>
        <dbReference type="PIRSR" id="PIRSR000137-2"/>
    </source>
</evidence>
<dbReference type="PIRSF" id="PIRSF000137">
    <property type="entry name" value="Alcohol_oxidase"/>
    <property type="match status" value="1"/>
</dbReference>
<keyword evidence="5" id="KW-0732">Signal</keyword>
<dbReference type="Gene3D" id="3.30.560.10">
    <property type="entry name" value="Glucose Oxidase, domain 3"/>
    <property type="match status" value="1"/>
</dbReference>
<dbReference type="Proteomes" id="UP000240883">
    <property type="component" value="Unassembled WGS sequence"/>
</dbReference>
<dbReference type="AlphaFoldDB" id="A0A2T2NUQ8"/>
<dbReference type="PANTHER" id="PTHR11552:SF138">
    <property type="entry name" value="DEHYDROGENASE PKFF-RELATED"/>
    <property type="match status" value="1"/>
</dbReference>
<feature type="binding site" evidence="4">
    <location>
        <position position="282"/>
    </location>
    <ligand>
        <name>FAD</name>
        <dbReference type="ChEBI" id="CHEBI:57692"/>
    </ligand>
</feature>
<dbReference type="OrthoDB" id="269227at2759"/>
<feature type="chain" id="PRO_5015479413" evidence="5">
    <location>
        <begin position="22"/>
        <end position="606"/>
    </location>
</feature>
<evidence type="ECO:0000259" key="6">
    <source>
        <dbReference type="PROSITE" id="PS00624"/>
    </source>
</evidence>
<gene>
    <name evidence="7" type="ORF">BS50DRAFT_663857</name>
</gene>
<dbReference type="EMBL" id="KZ678133">
    <property type="protein sequence ID" value="PSN69026.1"/>
    <property type="molecule type" value="Genomic_DNA"/>
</dbReference>
<feature type="active site" description="Proton acceptor" evidence="3">
    <location>
        <position position="586"/>
    </location>
</feature>
<sequence>MVSLFSVSVTVAAALVPLAVAGPLRLRADQAGAPCDATFDYVVVGGGTAGLTIAARLAEFASVAVVEAGGYYQVDYGNASVVPLLSLTALDVIDPSEAFPRRPEIDWELLTVPQVHANNRIVHYAQGRTLGGSSALNTMSFTRSVASAYKKWADLAGDESYTFDNLLPYFKKSVRLTPPNLEKRNAANATPEYDPRFWGNGSPLDVSWNNYADPSLTWLAKSLQAIGMAINPKGWGSGELYGGSWVPSTIDPAHATRESSQTSFLRYALEKTDIRVYPHSLVTKVLFDGKRATGVSVDTNGTAYKLSARKEVVVSGGTFHSPQLLMVSGIGPRSTLETLDIPVVVDLPGVGQNLRDPVSINTARLINTPSAQQIVANPATEPEALRQYKEEATGPYSSAAGYISYDRLTDELRASLPPATREKLASLPADNPEYQFIAATVVQPDGSVRGALGSTICNTFSSGNVTISTASVFDPPIIDLGWFSDSADIDVLVAGVKRMRQAWASDPAQTISAGPEVLPGADVDTDEEIIEFIRANTMHLFHPSSTCTMGKKGDAYAVVDSNARVFGVEGLRVVDASIFPFSIPGHPQATVYMLGEKIADSIKKGL</sequence>
<dbReference type="InterPro" id="IPR000172">
    <property type="entry name" value="GMC_OxRdtase_N"/>
</dbReference>
<keyword evidence="4" id="KW-0274">FAD</keyword>
<organism evidence="7 8">
    <name type="scientific">Corynespora cassiicola Philippines</name>
    <dbReference type="NCBI Taxonomy" id="1448308"/>
    <lineage>
        <taxon>Eukaryota</taxon>
        <taxon>Fungi</taxon>
        <taxon>Dikarya</taxon>
        <taxon>Ascomycota</taxon>
        <taxon>Pezizomycotina</taxon>
        <taxon>Dothideomycetes</taxon>
        <taxon>Pleosporomycetidae</taxon>
        <taxon>Pleosporales</taxon>
        <taxon>Corynesporascaceae</taxon>
        <taxon>Corynespora</taxon>
    </lineage>
</organism>
<name>A0A2T2NUQ8_CORCC</name>
<dbReference type="PANTHER" id="PTHR11552">
    <property type="entry name" value="GLUCOSE-METHANOL-CHOLINE GMC OXIDOREDUCTASE"/>
    <property type="match status" value="1"/>
</dbReference>